<comment type="caution">
    <text evidence="1">The sequence shown here is derived from an EMBL/GenBank/DDBJ whole genome shotgun (WGS) entry which is preliminary data.</text>
</comment>
<dbReference type="EMBL" id="CAJVPW010060809">
    <property type="protein sequence ID" value="CAG8781263.1"/>
    <property type="molecule type" value="Genomic_DNA"/>
</dbReference>
<evidence type="ECO:0000313" key="1">
    <source>
        <dbReference type="EMBL" id="CAG8781263.1"/>
    </source>
</evidence>
<feature type="non-terminal residue" evidence="1">
    <location>
        <position position="1"/>
    </location>
</feature>
<reference evidence="1" key="1">
    <citation type="submission" date="2021-06" db="EMBL/GenBank/DDBJ databases">
        <authorList>
            <person name="Kallberg Y."/>
            <person name="Tangrot J."/>
            <person name="Rosling A."/>
        </authorList>
    </citation>
    <scope>NUCLEOTIDE SEQUENCE</scope>
    <source>
        <strain evidence="1">28 12/20/2015</strain>
    </source>
</reference>
<sequence>IEELKQQVKNELLLSFSNSNKLYFMKTDASNHTIDAILYQQEEKLQDY</sequence>
<proteinExistence type="predicted"/>
<accession>A0ACA9R8D4</accession>
<name>A0ACA9R8D4_9GLOM</name>
<evidence type="ECO:0000313" key="2">
    <source>
        <dbReference type="Proteomes" id="UP000789366"/>
    </source>
</evidence>
<dbReference type="Proteomes" id="UP000789366">
    <property type="component" value="Unassembled WGS sequence"/>
</dbReference>
<gene>
    <name evidence="1" type="ORF">SPELUC_LOCUS16430</name>
</gene>
<organism evidence="1 2">
    <name type="scientific">Cetraspora pellucida</name>
    <dbReference type="NCBI Taxonomy" id="1433469"/>
    <lineage>
        <taxon>Eukaryota</taxon>
        <taxon>Fungi</taxon>
        <taxon>Fungi incertae sedis</taxon>
        <taxon>Mucoromycota</taxon>
        <taxon>Glomeromycotina</taxon>
        <taxon>Glomeromycetes</taxon>
        <taxon>Diversisporales</taxon>
        <taxon>Gigasporaceae</taxon>
        <taxon>Cetraspora</taxon>
    </lineage>
</organism>
<protein>
    <submittedName>
        <fullName evidence="1">5342_t:CDS:1</fullName>
    </submittedName>
</protein>
<keyword evidence="2" id="KW-1185">Reference proteome</keyword>